<evidence type="ECO:0000313" key="2">
    <source>
        <dbReference type="EMBL" id="KAF9745747.1"/>
    </source>
</evidence>
<comment type="caution">
    <text evidence="2">The sequence shown here is derived from an EMBL/GenBank/DDBJ whole genome shotgun (WGS) entry which is preliminary data.</text>
</comment>
<reference evidence="2" key="1">
    <citation type="submission" date="2020-10" db="EMBL/GenBank/DDBJ databases">
        <title>High-Quality Genome Resource of Clonostachys rosea strain S41 by Oxford Nanopore Long-Read Sequencing.</title>
        <authorList>
            <person name="Wang H."/>
        </authorList>
    </citation>
    <scope>NUCLEOTIDE SEQUENCE</scope>
    <source>
        <strain evidence="2">S41</strain>
    </source>
</reference>
<dbReference type="Gene3D" id="3.10.450.50">
    <property type="match status" value="1"/>
</dbReference>
<dbReference type="SUPFAM" id="SSF54427">
    <property type="entry name" value="NTF2-like"/>
    <property type="match status" value="1"/>
</dbReference>
<dbReference type="Pfam" id="PF12680">
    <property type="entry name" value="SnoaL_2"/>
    <property type="match status" value="1"/>
</dbReference>
<evidence type="ECO:0000259" key="1">
    <source>
        <dbReference type="Pfam" id="PF12680"/>
    </source>
</evidence>
<feature type="domain" description="SnoaL-like" evidence="1">
    <location>
        <begin position="14"/>
        <end position="120"/>
    </location>
</feature>
<organism evidence="2 3">
    <name type="scientific">Bionectria ochroleuca</name>
    <name type="common">Gliocladium roseum</name>
    <dbReference type="NCBI Taxonomy" id="29856"/>
    <lineage>
        <taxon>Eukaryota</taxon>
        <taxon>Fungi</taxon>
        <taxon>Dikarya</taxon>
        <taxon>Ascomycota</taxon>
        <taxon>Pezizomycotina</taxon>
        <taxon>Sordariomycetes</taxon>
        <taxon>Hypocreomycetidae</taxon>
        <taxon>Hypocreales</taxon>
        <taxon>Bionectriaceae</taxon>
        <taxon>Clonostachys</taxon>
    </lineage>
</organism>
<evidence type="ECO:0000313" key="3">
    <source>
        <dbReference type="Proteomes" id="UP000616885"/>
    </source>
</evidence>
<sequence>MASENRPSAREAAQSFISNLASRQFAALGDLFAADGTYWVSGEQPKVPWAGSIPASERLPQLPAMHGNFTTFSIDQKAFVAEGQRAVVELSVHGIDSAGGRYDNDVVMIFEVNEEGKIVALREYLDNMQPLAYYASKGSSEEGVLGLDSKTS</sequence>
<dbReference type="InterPro" id="IPR037401">
    <property type="entry name" value="SnoaL-like"/>
</dbReference>
<dbReference type="AlphaFoldDB" id="A0A8H7K9J7"/>
<dbReference type="EMBL" id="JADCTT010000012">
    <property type="protein sequence ID" value="KAF9745747.1"/>
    <property type="molecule type" value="Genomic_DNA"/>
</dbReference>
<dbReference type="InterPro" id="IPR032710">
    <property type="entry name" value="NTF2-like_dom_sf"/>
</dbReference>
<proteinExistence type="predicted"/>
<name>A0A8H7K9J7_BIOOC</name>
<accession>A0A8H7K9J7</accession>
<dbReference type="Proteomes" id="UP000616885">
    <property type="component" value="Unassembled WGS sequence"/>
</dbReference>
<gene>
    <name evidence="2" type="ORF">IM811_004048</name>
</gene>
<protein>
    <recommendedName>
        <fullName evidence="1">SnoaL-like domain-containing protein</fullName>
    </recommendedName>
</protein>